<dbReference type="Proteomes" id="UP000239772">
    <property type="component" value="Unassembled WGS sequence"/>
</dbReference>
<dbReference type="Gene3D" id="1.20.1250.20">
    <property type="entry name" value="MFS general substrate transporter like domains"/>
    <property type="match status" value="2"/>
</dbReference>
<dbReference type="GO" id="GO:0005886">
    <property type="term" value="C:plasma membrane"/>
    <property type="evidence" value="ECO:0007669"/>
    <property type="project" value="TreeGrafter"/>
</dbReference>
<gene>
    <name evidence="6" type="ORF">SLNSH_16880</name>
</gene>
<feature type="transmembrane region" description="Helical" evidence="4">
    <location>
        <begin position="100"/>
        <end position="119"/>
    </location>
</feature>
<feature type="transmembrane region" description="Helical" evidence="4">
    <location>
        <begin position="73"/>
        <end position="93"/>
    </location>
</feature>
<dbReference type="SUPFAM" id="SSF103473">
    <property type="entry name" value="MFS general substrate transporter"/>
    <property type="match status" value="1"/>
</dbReference>
<proteinExistence type="predicted"/>
<dbReference type="Pfam" id="PF07690">
    <property type="entry name" value="MFS_1"/>
    <property type="match status" value="1"/>
</dbReference>
<feature type="transmembrane region" description="Helical" evidence="4">
    <location>
        <begin position="325"/>
        <end position="342"/>
    </location>
</feature>
<sequence length="419" mass="43482">MAPPGDCLYGKARIPPRPRASMTDAVAPLGRDIRVMSLVGAAHFSSHFFQLVLPPLFPLMRSDLNVSFTELGAVMAVFFAVSGVCQVLAGFVVDRIGPQVVLPLGIAFCGGAMALAGVAPGYWGLLPAAALAGMGNSVFHPADYAILTGRITRSRIGRAYSVHTVLGTLGWASAPVTMLTLAERFGWRMALVQVGLGGLVLAAYVALQQRTLKVERVAPSGSGKSDWRMLLTAPIIACLVYFVLLSIAQIGSQNFLPSLLPLVQDVSLAAAARATTLYLVCSAIGALAGGYLADWTPNHERIVGVGLLAAGALTLVFGFQPLPLAVLLVLLGVAGFLTGATLPSRDMLVRSATPPGATGKVFGFVYSGLDIGATIAPLALGAFIDHGRPHEAFGFIAFGLLATIASAVAVKSRARPKAA</sequence>
<feature type="transmembrane region" description="Helical" evidence="4">
    <location>
        <begin position="125"/>
        <end position="147"/>
    </location>
</feature>
<feature type="transmembrane region" description="Helical" evidence="4">
    <location>
        <begin position="302"/>
        <end position="319"/>
    </location>
</feature>
<feature type="transmembrane region" description="Helical" evidence="4">
    <location>
        <begin position="185"/>
        <end position="207"/>
    </location>
</feature>
<dbReference type="InterPro" id="IPR020846">
    <property type="entry name" value="MFS_dom"/>
</dbReference>
<dbReference type="InterPro" id="IPR011701">
    <property type="entry name" value="MFS"/>
</dbReference>
<keyword evidence="1 4" id="KW-0812">Transmembrane</keyword>
<feature type="transmembrane region" description="Helical" evidence="4">
    <location>
        <begin position="390"/>
        <end position="410"/>
    </location>
</feature>
<reference evidence="7" key="1">
    <citation type="submission" date="2018-03" db="EMBL/GenBank/DDBJ databases">
        <authorList>
            <person name="Sun L."/>
            <person name="Liu H."/>
            <person name="Chen W."/>
            <person name="Huang K."/>
            <person name="Liu W."/>
            <person name="Gao X."/>
        </authorList>
    </citation>
    <scope>NUCLEOTIDE SEQUENCE [LARGE SCALE GENOMIC DNA]</scope>
    <source>
        <strain evidence="7">SH9</strain>
    </source>
</reference>
<comment type="caution">
    <text evidence="6">The sequence shown here is derived from an EMBL/GenBank/DDBJ whole genome shotgun (WGS) entry which is preliminary data.</text>
</comment>
<evidence type="ECO:0000256" key="1">
    <source>
        <dbReference type="ARBA" id="ARBA00022692"/>
    </source>
</evidence>
<organism evidence="6 7">
    <name type="scientific">Alsobacter soli</name>
    <dbReference type="NCBI Taxonomy" id="2109933"/>
    <lineage>
        <taxon>Bacteria</taxon>
        <taxon>Pseudomonadati</taxon>
        <taxon>Pseudomonadota</taxon>
        <taxon>Alphaproteobacteria</taxon>
        <taxon>Hyphomicrobiales</taxon>
        <taxon>Alsobacteraceae</taxon>
        <taxon>Alsobacter</taxon>
    </lineage>
</organism>
<feature type="transmembrane region" description="Helical" evidence="4">
    <location>
        <begin position="270"/>
        <end position="293"/>
    </location>
</feature>
<dbReference type="PANTHER" id="PTHR43129:SF1">
    <property type="entry name" value="FOSMIDOMYCIN RESISTANCE PROTEIN"/>
    <property type="match status" value="1"/>
</dbReference>
<dbReference type="PANTHER" id="PTHR43129">
    <property type="entry name" value="FOSMIDOMYCIN RESISTANCE PROTEIN"/>
    <property type="match status" value="1"/>
</dbReference>
<dbReference type="AlphaFoldDB" id="A0A2T1HQ87"/>
<evidence type="ECO:0000313" key="7">
    <source>
        <dbReference type="Proteomes" id="UP000239772"/>
    </source>
</evidence>
<protein>
    <submittedName>
        <fullName evidence="6">MFS transporter</fullName>
    </submittedName>
</protein>
<evidence type="ECO:0000313" key="6">
    <source>
        <dbReference type="EMBL" id="PSC03787.1"/>
    </source>
</evidence>
<keyword evidence="3 4" id="KW-0472">Membrane</keyword>
<evidence type="ECO:0000256" key="3">
    <source>
        <dbReference type="ARBA" id="ARBA00023136"/>
    </source>
</evidence>
<accession>A0A2T1HQ87</accession>
<evidence type="ECO:0000256" key="2">
    <source>
        <dbReference type="ARBA" id="ARBA00022989"/>
    </source>
</evidence>
<evidence type="ECO:0000256" key="4">
    <source>
        <dbReference type="SAM" id="Phobius"/>
    </source>
</evidence>
<keyword evidence="7" id="KW-1185">Reference proteome</keyword>
<evidence type="ECO:0000259" key="5">
    <source>
        <dbReference type="PROSITE" id="PS50850"/>
    </source>
</evidence>
<keyword evidence="2 4" id="KW-1133">Transmembrane helix</keyword>
<dbReference type="PROSITE" id="PS50850">
    <property type="entry name" value="MFS"/>
    <property type="match status" value="1"/>
</dbReference>
<feature type="domain" description="Major facilitator superfamily (MFS) profile" evidence="5">
    <location>
        <begin position="35"/>
        <end position="417"/>
    </location>
</feature>
<dbReference type="InterPro" id="IPR036259">
    <property type="entry name" value="MFS_trans_sf"/>
</dbReference>
<feature type="transmembrane region" description="Helical" evidence="4">
    <location>
        <begin position="363"/>
        <end position="384"/>
    </location>
</feature>
<feature type="transmembrane region" description="Helical" evidence="4">
    <location>
        <begin position="159"/>
        <end position="179"/>
    </location>
</feature>
<dbReference type="EMBL" id="PVZS01000020">
    <property type="protein sequence ID" value="PSC03787.1"/>
    <property type="molecule type" value="Genomic_DNA"/>
</dbReference>
<dbReference type="GO" id="GO:0022857">
    <property type="term" value="F:transmembrane transporter activity"/>
    <property type="evidence" value="ECO:0007669"/>
    <property type="project" value="InterPro"/>
</dbReference>
<feature type="transmembrane region" description="Helical" evidence="4">
    <location>
        <begin position="227"/>
        <end position="250"/>
    </location>
</feature>
<name>A0A2T1HQ87_9HYPH</name>